<dbReference type="AlphaFoldDB" id="A0AAN9MI27"/>
<keyword evidence="1" id="KW-0732">Signal</keyword>
<accession>A0AAN9MI27</accession>
<comment type="caution">
    <text evidence="2">The sequence shown here is derived from an EMBL/GenBank/DDBJ whole genome shotgun (WGS) entry which is preliminary data.</text>
</comment>
<feature type="signal peptide" evidence="1">
    <location>
        <begin position="1"/>
        <end position="25"/>
    </location>
</feature>
<organism evidence="2 3">
    <name type="scientific">Phaseolus coccineus</name>
    <name type="common">Scarlet runner bean</name>
    <name type="synonym">Phaseolus multiflorus</name>
    <dbReference type="NCBI Taxonomy" id="3886"/>
    <lineage>
        <taxon>Eukaryota</taxon>
        <taxon>Viridiplantae</taxon>
        <taxon>Streptophyta</taxon>
        <taxon>Embryophyta</taxon>
        <taxon>Tracheophyta</taxon>
        <taxon>Spermatophyta</taxon>
        <taxon>Magnoliopsida</taxon>
        <taxon>eudicotyledons</taxon>
        <taxon>Gunneridae</taxon>
        <taxon>Pentapetalae</taxon>
        <taxon>rosids</taxon>
        <taxon>fabids</taxon>
        <taxon>Fabales</taxon>
        <taxon>Fabaceae</taxon>
        <taxon>Papilionoideae</taxon>
        <taxon>50 kb inversion clade</taxon>
        <taxon>NPAAA clade</taxon>
        <taxon>indigoferoid/millettioid clade</taxon>
        <taxon>Phaseoleae</taxon>
        <taxon>Phaseolus</taxon>
    </lineage>
</organism>
<protein>
    <recommendedName>
        <fullName evidence="4">Secreted protein</fullName>
    </recommendedName>
</protein>
<reference evidence="2 3" key="1">
    <citation type="submission" date="2024-01" db="EMBL/GenBank/DDBJ databases">
        <title>The genomes of 5 underutilized Papilionoideae crops provide insights into root nodulation and disease resistanc.</title>
        <authorList>
            <person name="Jiang F."/>
        </authorList>
    </citation>
    <scope>NUCLEOTIDE SEQUENCE [LARGE SCALE GENOMIC DNA]</scope>
    <source>
        <strain evidence="2">JINMINGXINNONG_FW02</strain>
        <tissue evidence="2">Leaves</tissue>
    </source>
</reference>
<proteinExistence type="predicted"/>
<keyword evidence="3" id="KW-1185">Reference proteome</keyword>
<evidence type="ECO:0000313" key="3">
    <source>
        <dbReference type="Proteomes" id="UP001374584"/>
    </source>
</evidence>
<dbReference type="EMBL" id="JAYMYR010000006">
    <property type="protein sequence ID" value="KAK7355004.1"/>
    <property type="molecule type" value="Genomic_DNA"/>
</dbReference>
<evidence type="ECO:0000256" key="1">
    <source>
        <dbReference type="SAM" id="SignalP"/>
    </source>
</evidence>
<sequence length="122" mass="13949">MQMCSVPLLSLCFFLLLLCFFSSLAVVCRLCEWCEDRVMCSRSFSRSGFGGIRWVSSRALGLYDSGSAIGDCVHFRLEVSLKVEDEMKEQCEGSEKKKRKRCKRKSNKCGEVLKKNVKWDVS</sequence>
<name>A0AAN9MI27_PHACN</name>
<evidence type="ECO:0008006" key="4">
    <source>
        <dbReference type="Google" id="ProtNLM"/>
    </source>
</evidence>
<feature type="chain" id="PRO_5042960977" description="Secreted protein" evidence="1">
    <location>
        <begin position="26"/>
        <end position="122"/>
    </location>
</feature>
<dbReference type="Proteomes" id="UP001374584">
    <property type="component" value="Unassembled WGS sequence"/>
</dbReference>
<gene>
    <name evidence="2" type="ORF">VNO80_14249</name>
</gene>
<evidence type="ECO:0000313" key="2">
    <source>
        <dbReference type="EMBL" id="KAK7355004.1"/>
    </source>
</evidence>